<keyword evidence="5" id="KW-0130">Cell adhesion</keyword>
<evidence type="ECO:0000256" key="8">
    <source>
        <dbReference type="ARBA" id="ARBA00023157"/>
    </source>
</evidence>
<keyword evidence="6" id="KW-1133">Transmembrane helix</keyword>
<dbReference type="Pfam" id="PF13927">
    <property type="entry name" value="Ig_3"/>
    <property type="match status" value="3"/>
</dbReference>
<dbReference type="PANTHER" id="PTHR45080:SF8">
    <property type="entry name" value="IG-LIKE DOMAIN-CONTAINING PROTEIN"/>
    <property type="match status" value="1"/>
</dbReference>
<comment type="caution">
    <text evidence="11">The sequence shown here is derived from an EMBL/GenBank/DDBJ whole genome shotgun (WGS) entry which is preliminary data.</text>
</comment>
<dbReference type="FunFam" id="2.60.40.10:FF:000612">
    <property type="entry name" value="palladin isoform X1"/>
    <property type="match status" value="2"/>
</dbReference>
<feature type="domain" description="Ig-like" evidence="10">
    <location>
        <begin position="461"/>
        <end position="534"/>
    </location>
</feature>
<feature type="domain" description="Ig-like" evidence="10">
    <location>
        <begin position="101"/>
        <end position="182"/>
    </location>
</feature>
<dbReference type="Proteomes" id="UP001159428">
    <property type="component" value="Unassembled WGS sequence"/>
</dbReference>
<keyword evidence="8" id="KW-1015">Disulfide bond</keyword>
<feature type="non-terminal residue" evidence="11">
    <location>
        <position position="1"/>
    </location>
</feature>
<gene>
    <name evidence="11" type="ORF">PMEA_00035761</name>
</gene>
<dbReference type="PRINTS" id="PR01832">
    <property type="entry name" value="VEGFRECEPTOR"/>
</dbReference>
<evidence type="ECO:0000256" key="5">
    <source>
        <dbReference type="ARBA" id="ARBA00022889"/>
    </source>
</evidence>
<feature type="domain" description="Ig-like" evidence="10">
    <location>
        <begin position="10"/>
        <end position="96"/>
    </location>
</feature>
<dbReference type="FunFam" id="2.60.40.10:FF:000022">
    <property type="entry name" value="Cardiac titin"/>
    <property type="match status" value="1"/>
</dbReference>
<evidence type="ECO:0000256" key="9">
    <source>
        <dbReference type="ARBA" id="ARBA00023319"/>
    </source>
</evidence>
<keyword evidence="3" id="KW-0732">Signal</keyword>
<dbReference type="SMART" id="SM00409">
    <property type="entry name" value="IG"/>
    <property type="match status" value="5"/>
</dbReference>
<evidence type="ECO:0000256" key="3">
    <source>
        <dbReference type="ARBA" id="ARBA00022729"/>
    </source>
</evidence>
<dbReference type="AlphaFoldDB" id="A0AAU9Y3A8"/>
<dbReference type="SMART" id="SM00408">
    <property type="entry name" value="IGc2"/>
    <property type="match status" value="6"/>
</dbReference>
<protein>
    <recommendedName>
        <fullName evidence="10">Ig-like domain-containing protein</fullName>
    </recommendedName>
</protein>
<dbReference type="InterPro" id="IPR003599">
    <property type="entry name" value="Ig_sub"/>
</dbReference>
<name>A0AAU9Y3A8_9CNID</name>
<evidence type="ECO:0000256" key="6">
    <source>
        <dbReference type="ARBA" id="ARBA00022989"/>
    </source>
</evidence>
<dbReference type="Gene3D" id="2.60.40.10">
    <property type="entry name" value="Immunoglobulins"/>
    <property type="match status" value="6"/>
</dbReference>
<dbReference type="InterPro" id="IPR013106">
    <property type="entry name" value="Ig_V-set"/>
</dbReference>
<evidence type="ECO:0000313" key="11">
    <source>
        <dbReference type="EMBL" id="CAH3163880.1"/>
    </source>
</evidence>
<dbReference type="PANTHER" id="PTHR45080">
    <property type="entry name" value="CONTACTIN 5"/>
    <property type="match status" value="1"/>
</dbReference>
<evidence type="ECO:0000256" key="2">
    <source>
        <dbReference type="ARBA" id="ARBA00022692"/>
    </source>
</evidence>
<keyword evidence="4" id="KW-0677">Repeat</keyword>
<dbReference type="InterPro" id="IPR003598">
    <property type="entry name" value="Ig_sub2"/>
</dbReference>
<dbReference type="SUPFAM" id="SSF48726">
    <property type="entry name" value="Immunoglobulin"/>
    <property type="match status" value="6"/>
</dbReference>
<feature type="domain" description="Ig-like" evidence="10">
    <location>
        <begin position="369"/>
        <end position="450"/>
    </location>
</feature>
<dbReference type="SMART" id="SM00406">
    <property type="entry name" value="IGv"/>
    <property type="match status" value="5"/>
</dbReference>
<comment type="subcellular location">
    <subcellularLocation>
        <location evidence="1">Membrane</location>
        <topology evidence="1">Single-pass membrane protein</topology>
    </subcellularLocation>
</comment>
<dbReference type="FunFam" id="2.60.40.10:FF:000017">
    <property type="entry name" value="Down syndrome cell adhesion molecule b"/>
    <property type="match status" value="1"/>
</dbReference>
<keyword evidence="2" id="KW-0812">Transmembrane</keyword>
<proteinExistence type="predicted"/>
<evidence type="ECO:0000256" key="4">
    <source>
        <dbReference type="ARBA" id="ARBA00022737"/>
    </source>
</evidence>
<evidence type="ECO:0000259" key="10">
    <source>
        <dbReference type="PROSITE" id="PS50835"/>
    </source>
</evidence>
<dbReference type="InterPro" id="IPR007110">
    <property type="entry name" value="Ig-like_dom"/>
</dbReference>
<dbReference type="InterPro" id="IPR036179">
    <property type="entry name" value="Ig-like_dom_sf"/>
</dbReference>
<evidence type="ECO:0000313" key="12">
    <source>
        <dbReference type="Proteomes" id="UP001159428"/>
    </source>
</evidence>
<keyword evidence="9" id="KW-0393">Immunoglobulin domain</keyword>
<dbReference type="EMBL" id="CALNXJ010000097">
    <property type="protein sequence ID" value="CAH3163880.1"/>
    <property type="molecule type" value="Genomic_DNA"/>
</dbReference>
<evidence type="ECO:0000256" key="1">
    <source>
        <dbReference type="ARBA" id="ARBA00004167"/>
    </source>
</evidence>
<feature type="domain" description="Ig-like" evidence="10">
    <location>
        <begin position="185"/>
        <end position="272"/>
    </location>
</feature>
<sequence>LLLLFHAELPLISTRPEGKTLIEGENITLSCNATGNPEPSISWVKDGFPINSNSRINFSQDNRLLTITNTSRTYSGEYRCVARNRVGNDTSNSKVNVLFQPEVTIDGDQEQYLAKGSNIWLICRYEASPPVSEVQWIKEGTEIAGNTSVLINDSRVTILSFNESQIQLSITAASLKDGRNYTYKPEIVTHPQNITTREGQNVTLYCNATGSPVPTISWYKNGYPINNSFSTIFSPSHEQLTIRNVNRIDSGDYTCQAKNRVGTDTSNASTINVQYKPEIITHPESEDIKEGGNVTLSCNSTANPLLTTLWTKDESPVTNSSRVNFSVVNKVLTITNVNRKDSGEYRCVASNKLGNDASKAAELNVKYRPEITKHPQNVTETERNNVTLTCNATGNPETQFSWFKDKDLVEINYRICLLANNSLLTITDVNRNDSGGYQCVAHNEVGNDTSIIVILDVLYQPEIATQPQNDTRIEGRNVTLTCNATGNPEPVLSWSKDGNLAKSSNRISFLADNKLLKITNVKRSDSGKIPVCRL</sequence>
<feature type="domain" description="Ig-like" evidence="10">
    <location>
        <begin position="277"/>
        <end position="366"/>
    </location>
</feature>
<dbReference type="PROSITE" id="PS50835">
    <property type="entry name" value="IG_LIKE"/>
    <property type="match status" value="6"/>
</dbReference>
<dbReference type="InterPro" id="IPR013783">
    <property type="entry name" value="Ig-like_fold"/>
</dbReference>
<keyword evidence="12" id="KW-1185">Reference proteome</keyword>
<keyword evidence="7" id="KW-0472">Membrane</keyword>
<accession>A0AAU9Y3A8</accession>
<reference evidence="11 12" key="1">
    <citation type="submission" date="2022-05" db="EMBL/GenBank/DDBJ databases">
        <authorList>
            <consortium name="Genoscope - CEA"/>
            <person name="William W."/>
        </authorList>
    </citation>
    <scope>NUCLEOTIDE SEQUENCE [LARGE SCALE GENOMIC DNA]</scope>
</reference>
<dbReference type="InterPro" id="IPR013098">
    <property type="entry name" value="Ig_I-set"/>
</dbReference>
<evidence type="ECO:0000256" key="7">
    <source>
        <dbReference type="ARBA" id="ARBA00023136"/>
    </source>
</evidence>
<dbReference type="InterPro" id="IPR050958">
    <property type="entry name" value="Cell_Adh-Cytoskel_Orgn"/>
</dbReference>
<dbReference type="GO" id="GO:0005886">
    <property type="term" value="C:plasma membrane"/>
    <property type="evidence" value="ECO:0007669"/>
    <property type="project" value="TreeGrafter"/>
</dbReference>
<dbReference type="GO" id="GO:0007156">
    <property type="term" value="P:homophilic cell adhesion via plasma membrane adhesion molecules"/>
    <property type="evidence" value="ECO:0007669"/>
    <property type="project" value="TreeGrafter"/>
</dbReference>
<organism evidence="11 12">
    <name type="scientific">Pocillopora meandrina</name>
    <dbReference type="NCBI Taxonomy" id="46732"/>
    <lineage>
        <taxon>Eukaryota</taxon>
        <taxon>Metazoa</taxon>
        <taxon>Cnidaria</taxon>
        <taxon>Anthozoa</taxon>
        <taxon>Hexacorallia</taxon>
        <taxon>Scleractinia</taxon>
        <taxon>Astrocoeniina</taxon>
        <taxon>Pocilloporidae</taxon>
        <taxon>Pocillopora</taxon>
    </lineage>
</organism>
<dbReference type="Pfam" id="PF07679">
    <property type="entry name" value="I-set"/>
    <property type="match status" value="2"/>
</dbReference>